<feature type="transmembrane region" description="Helical" evidence="6">
    <location>
        <begin position="41"/>
        <end position="66"/>
    </location>
</feature>
<evidence type="ECO:0000256" key="3">
    <source>
        <dbReference type="ARBA" id="ARBA00022692"/>
    </source>
</evidence>
<sequence>MTLAAWLALAGVCLLGAVSPGPSLAVVLRHTLNHSRAHGMAVGVAHALGVGGYALLSVTGLAALFAHYPLAQQLLGWGGAAYLAWLGIKALRSEGSIGPSGTGSVGQHWRQAARDGLMISLLNPKLMIFFVALFSQFVEADTPFWVGVVMVLTPTLIDGGWYCLVAVLLSHRSVLERLRARAQLIDRVTGVFLLLLALRVVTL</sequence>
<proteinExistence type="predicted"/>
<evidence type="ECO:0000256" key="5">
    <source>
        <dbReference type="ARBA" id="ARBA00023136"/>
    </source>
</evidence>
<accession>A0A3P3VLY0</accession>
<feature type="transmembrane region" description="Helical" evidence="6">
    <location>
        <begin position="144"/>
        <end position="169"/>
    </location>
</feature>
<keyword evidence="5 6" id="KW-0472">Membrane</keyword>
<dbReference type="GO" id="GO:0005886">
    <property type="term" value="C:plasma membrane"/>
    <property type="evidence" value="ECO:0007669"/>
    <property type="project" value="UniProtKB-SubCell"/>
</dbReference>
<evidence type="ECO:0000256" key="1">
    <source>
        <dbReference type="ARBA" id="ARBA00004651"/>
    </source>
</evidence>
<gene>
    <name evidence="7" type="ORF">D0544_13595</name>
</gene>
<dbReference type="PANTHER" id="PTHR30086:SF16">
    <property type="entry name" value="AMINO ACID EFFLUX PERMEASE RHTB FAMILY"/>
    <property type="match status" value="1"/>
</dbReference>
<evidence type="ECO:0000256" key="6">
    <source>
        <dbReference type="SAM" id="Phobius"/>
    </source>
</evidence>
<organism evidence="7 8">
    <name type="scientific">Aestuariirhabdus litorea</name>
    <dbReference type="NCBI Taxonomy" id="2528527"/>
    <lineage>
        <taxon>Bacteria</taxon>
        <taxon>Pseudomonadati</taxon>
        <taxon>Pseudomonadota</taxon>
        <taxon>Gammaproteobacteria</taxon>
        <taxon>Oceanospirillales</taxon>
        <taxon>Aestuariirhabdaceae</taxon>
        <taxon>Aestuariirhabdus</taxon>
    </lineage>
</organism>
<evidence type="ECO:0000256" key="2">
    <source>
        <dbReference type="ARBA" id="ARBA00022475"/>
    </source>
</evidence>
<protein>
    <submittedName>
        <fullName evidence="7">LysE family translocator</fullName>
    </submittedName>
</protein>
<dbReference type="PIRSF" id="PIRSF006324">
    <property type="entry name" value="LeuE"/>
    <property type="match status" value="1"/>
</dbReference>
<name>A0A3P3VLY0_9GAMM</name>
<comment type="caution">
    <text evidence="7">The sequence shown here is derived from an EMBL/GenBank/DDBJ whole genome shotgun (WGS) entry which is preliminary data.</text>
</comment>
<keyword evidence="3 6" id="KW-0812">Transmembrane</keyword>
<dbReference type="GO" id="GO:0015171">
    <property type="term" value="F:amino acid transmembrane transporter activity"/>
    <property type="evidence" value="ECO:0007669"/>
    <property type="project" value="TreeGrafter"/>
</dbReference>
<evidence type="ECO:0000256" key="4">
    <source>
        <dbReference type="ARBA" id="ARBA00022989"/>
    </source>
</evidence>
<dbReference type="Pfam" id="PF01810">
    <property type="entry name" value="LysE"/>
    <property type="match status" value="1"/>
</dbReference>
<dbReference type="PANTHER" id="PTHR30086">
    <property type="entry name" value="ARGININE EXPORTER PROTEIN ARGO"/>
    <property type="match status" value="1"/>
</dbReference>
<keyword evidence="8" id="KW-1185">Reference proteome</keyword>
<dbReference type="AlphaFoldDB" id="A0A3P3VLY0"/>
<comment type="subcellular location">
    <subcellularLocation>
        <location evidence="1">Cell membrane</location>
        <topology evidence="1">Multi-pass membrane protein</topology>
    </subcellularLocation>
</comment>
<evidence type="ECO:0000313" key="7">
    <source>
        <dbReference type="EMBL" id="RRJ82878.1"/>
    </source>
</evidence>
<reference evidence="7 8" key="2">
    <citation type="submission" date="2018-12" db="EMBL/GenBank/DDBJ databases">
        <title>Simiduia agarivorans gen. nov., sp. nov., a marine, agarolytic bacterium isolated from shallow coastal water from Keelung, Taiwan.</title>
        <authorList>
            <person name="Shieh W.Y."/>
        </authorList>
    </citation>
    <scope>NUCLEOTIDE SEQUENCE [LARGE SCALE GENOMIC DNA]</scope>
    <source>
        <strain evidence="7 8">GTF-13</strain>
    </source>
</reference>
<dbReference type="RefSeq" id="WP_125017027.1">
    <property type="nucleotide sequence ID" value="NZ_QWEZ01000002.1"/>
</dbReference>
<dbReference type="EMBL" id="QWEZ01000002">
    <property type="protein sequence ID" value="RRJ82878.1"/>
    <property type="molecule type" value="Genomic_DNA"/>
</dbReference>
<dbReference type="Proteomes" id="UP000280792">
    <property type="component" value="Unassembled WGS sequence"/>
</dbReference>
<reference evidence="7 8" key="1">
    <citation type="submission" date="2018-08" db="EMBL/GenBank/DDBJ databases">
        <authorList>
            <person name="Khan S.A."/>
        </authorList>
    </citation>
    <scope>NUCLEOTIDE SEQUENCE [LARGE SCALE GENOMIC DNA]</scope>
    <source>
        <strain evidence="7 8">GTF-13</strain>
    </source>
</reference>
<feature type="transmembrane region" description="Helical" evidence="6">
    <location>
        <begin position="117"/>
        <end position="138"/>
    </location>
</feature>
<keyword evidence="4 6" id="KW-1133">Transmembrane helix</keyword>
<evidence type="ECO:0000313" key="8">
    <source>
        <dbReference type="Proteomes" id="UP000280792"/>
    </source>
</evidence>
<dbReference type="InterPro" id="IPR001123">
    <property type="entry name" value="LeuE-type"/>
</dbReference>
<keyword evidence="2" id="KW-1003">Cell membrane</keyword>